<sequence>MVATYLSLPTLSRKTTYENVMESMYLLAVYRDDLLDLCDYLHQRIQSSPGWTDILYRLNRDISATFKKAEQDMIYLDTIDAFNMAKKYEAGYSAIPWYFFSCPFYLPECTKSYTSIG</sequence>
<proteinExistence type="predicted"/>
<keyword evidence="2" id="KW-1185">Reference proteome</keyword>
<dbReference type="AlphaFoldDB" id="A0A1V3KWC4"/>
<evidence type="ECO:0000313" key="2">
    <source>
        <dbReference type="Proteomes" id="UP000188573"/>
    </source>
</evidence>
<gene>
    <name evidence="1" type="ORF">BKG92_07690</name>
</gene>
<accession>A0A1V3KWC4</accession>
<evidence type="ECO:0000313" key="1">
    <source>
        <dbReference type="EMBL" id="OOF81992.1"/>
    </source>
</evidence>
<dbReference type="RefSeq" id="WP_077497015.1">
    <property type="nucleotide sequence ID" value="NZ_MLAG01000037.1"/>
</dbReference>
<reference evidence="1 2" key="1">
    <citation type="submission" date="2016-10" db="EMBL/GenBank/DDBJ databases">
        <title>Rodentibacter gen. nov. and new species.</title>
        <authorList>
            <person name="Christensen H."/>
        </authorList>
    </citation>
    <scope>NUCLEOTIDE SEQUENCE [LARGE SCALE GENOMIC DNA]</scope>
    <source>
        <strain evidence="1 2">Ac81</strain>
    </source>
</reference>
<organism evidence="1 2">
    <name type="scientific">Rodentibacter ratti</name>
    <dbReference type="NCBI Taxonomy" id="1906745"/>
    <lineage>
        <taxon>Bacteria</taxon>
        <taxon>Pseudomonadati</taxon>
        <taxon>Pseudomonadota</taxon>
        <taxon>Gammaproteobacteria</taxon>
        <taxon>Pasteurellales</taxon>
        <taxon>Pasteurellaceae</taxon>
        <taxon>Rodentibacter</taxon>
    </lineage>
</organism>
<name>A0A1V3KWC4_9PAST</name>
<dbReference type="EMBL" id="MLAG01000037">
    <property type="protein sequence ID" value="OOF81992.1"/>
    <property type="molecule type" value="Genomic_DNA"/>
</dbReference>
<comment type="caution">
    <text evidence="1">The sequence shown here is derived from an EMBL/GenBank/DDBJ whole genome shotgun (WGS) entry which is preliminary data.</text>
</comment>
<dbReference type="Proteomes" id="UP000188573">
    <property type="component" value="Unassembled WGS sequence"/>
</dbReference>
<protein>
    <submittedName>
        <fullName evidence="1">Uncharacterized protein</fullName>
    </submittedName>
</protein>